<dbReference type="PANTHER" id="PTHR10424">
    <property type="entry name" value="VIRAL ENVELOPE PROTEIN"/>
    <property type="match status" value="1"/>
</dbReference>
<dbReference type="SUPFAM" id="SSF58069">
    <property type="entry name" value="Virus ectodomain"/>
    <property type="match status" value="1"/>
</dbReference>
<evidence type="ECO:0008006" key="5">
    <source>
        <dbReference type="Google" id="ProtNLM"/>
    </source>
</evidence>
<keyword evidence="2" id="KW-1133">Transmembrane helix</keyword>
<reference evidence="3" key="2">
    <citation type="submission" date="2025-08" db="UniProtKB">
        <authorList>
            <consortium name="Ensembl"/>
        </authorList>
    </citation>
    <scope>IDENTIFICATION</scope>
    <source>
        <strain evidence="3">breed Abyssinian</strain>
    </source>
</reference>
<keyword evidence="2" id="KW-0812">Transmembrane</keyword>
<dbReference type="Gene3D" id="1.10.287.210">
    <property type="match status" value="1"/>
</dbReference>
<dbReference type="CDD" id="cd09851">
    <property type="entry name" value="HTLV-1-like_HR1-HR2"/>
    <property type="match status" value="1"/>
</dbReference>
<dbReference type="Ensembl" id="ENSFCTT00005047996.1">
    <property type="protein sequence ID" value="ENSFCTP00005034618.1"/>
    <property type="gene ID" value="ENSFCTG00005016754.1"/>
</dbReference>
<sequence length="345" mass="38039">MLTNSPLQHWANTTLQVLHKIDNHTETCWMCLPLSQRAYIATPTHLTWEAPENLKTNTSVLIGPLATGVCLINADNLICTVPEGMNSTSLSGRNITLKRNATLCSTPGVFYLCSNSAYQCLEANWTQICYSVFLTPEISIYTEDQLLTALNPKSWAKRAILLPILIGAGIETGIGTEIGGIGSSVELYHKLSQAINEDMDLVADSLVTLQNQINSLVAVTLQNRRALDVLTSEKGGTCIFLGEECCYFINQSGIVTTKVKELKERIQGRQQESINQWKGWYLTDWASWLPSLAGTLLSIILLVSIGPCILNAMVHFIENTVARQTSASILALREYQPLKMKGDAY</sequence>
<dbReference type="Pfam" id="PF00429">
    <property type="entry name" value="TLV_coat"/>
    <property type="match status" value="1"/>
</dbReference>
<name>A0ABI7YIH4_FELCA</name>
<accession>A0ABI7YIH4</accession>
<dbReference type="PANTHER" id="PTHR10424:SF73">
    <property type="entry name" value="ENDOGENOUS RETROVIRUS GROUP FC1 ENV POLYPROTEIN-RELATED"/>
    <property type="match status" value="1"/>
</dbReference>
<evidence type="ECO:0000256" key="1">
    <source>
        <dbReference type="ARBA" id="ARBA00023157"/>
    </source>
</evidence>
<keyword evidence="4" id="KW-1185">Reference proteome</keyword>
<proteinExistence type="predicted"/>
<reference evidence="3" key="3">
    <citation type="submission" date="2025-09" db="UniProtKB">
        <authorList>
            <consortium name="Ensembl"/>
        </authorList>
    </citation>
    <scope>IDENTIFICATION</scope>
    <source>
        <strain evidence="3">breed Abyssinian</strain>
    </source>
</reference>
<evidence type="ECO:0000313" key="4">
    <source>
        <dbReference type="Proteomes" id="UP000823872"/>
    </source>
</evidence>
<keyword evidence="1" id="KW-1015">Disulfide bond</keyword>
<protein>
    <recommendedName>
        <fullName evidence="5">Envelope glycoprotein</fullName>
    </recommendedName>
</protein>
<evidence type="ECO:0000256" key="2">
    <source>
        <dbReference type="SAM" id="Phobius"/>
    </source>
</evidence>
<reference evidence="3 4" key="1">
    <citation type="submission" date="2021-02" db="EMBL/GenBank/DDBJ databases">
        <title>Safari Cat Assemblies.</title>
        <authorList>
            <person name="Bredemeyer K.R."/>
            <person name="Murphy W.J."/>
        </authorList>
    </citation>
    <scope>NUCLEOTIDE SEQUENCE [LARGE SCALE GENOMIC DNA]</scope>
</reference>
<dbReference type="InterPro" id="IPR018154">
    <property type="entry name" value="TLV/ENV_coat_polyprotein"/>
</dbReference>
<keyword evidence="2" id="KW-0472">Membrane</keyword>
<organism evidence="3 4">
    <name type="scientific">Felis catus</name>
    <name type="common">Cat</name>
    <name type="synonym">Felis silvestris catus</name>
    <dbReference type="NCBI Taxonomy" id="9685"/>
    <lineage>
        <taxon>Eukaryota</taxon>
        <taxon>Metazoa</taxon>
        <taxon>Chordata</taxon>
        <taxon>Craniata</taxon>
        <taxon>Vertebrata</taxon>
        <taxon>Euteleostomi</taxon>
        <taxon>Mammalia</taxon>
        <taxon>Eutheria</taxon>
        <taxon>Laurasiatheria</taxon>
        <taxon>Carnivora</taxon>
        <taxon>Feliformia</taxon>
        <taxon>Felidae</taxon>
        <taxon>Felinae</taxon>
        <taxon>Felis</taxon>
    </lineage>
</organism>
<evidence type="ECO:0000313" key="3">
    <source>
        <dbReference type="Ensembl" id="ENSFCTP00005034618.1"/>
    </source>
</evidence>
<dbReference type="GeneTree" id="ENSGT00940000163436"/>
<dbReference type="Proteomes" id="UP000823872">
    <property type="component" value="Chromosome B3"/>
</dbReference>
<feature type="transmembrane region" description="Helical" evidence="2">
    <location>
        <begin position="288"/>
        <end position="314"/>
    </location>
</feature>